<dbReference type="SUPFAM" id="SSF56524">
    <property type="entry name" value="Oxidoreductase molybdopterin-binding domain"/>
    <property type="match status" value="1"/>
</dbReference>
<feature type="signal peptide" evidence="1">
    <location>
        <begin position="1"/>
        <end position="31"/>
    </location>
</feature>
<dbReference type="RefSeq" id="WP_311760086.1">
    <property type="nucleotide sequence ID" value="NZ_JAVRQI010000010.1"/>
</dbReference>
<dbReference type="Gene3D" id="3.90.420.10">
    <property type="entry name" value="Oxidoreductase, molybdopterin-binding domain"/>
    <property type="match status" value="1"/>
</dbReference>
<dbReference type="InterPro" id="IPR000572">
    <property type="entry name" value="OxRdtase_Mopterin-bd_dom"/>
</dbReference>
<comment type="caution">
    <text evidence="3">The sequence shown here is derived from an EMBL/GenBank/DDBJ whole genome shotgun (WGS) entry which is preliminary data.</text>
</comment>
<evidence type="ECO:0000259" key="2">
    <source>
        <dbReference type="Pfam" id="PF00174"/>
    </source>
</evidence>
<evidence type="ECO:0000313" key="3">
    <source>
        <dbReference type="EMBL" id="MDT1062998.1"/>
    </source>
</evidence>
<dbReference type="Pfam" id="PF00174">
    <property type="entry name" value="Oxidored_molyb"/>
    <property type="match status" value="1"/>
</dbReference>
<keyword evidence="1" id="KW-0732">Signal</keyword>
<organism evidence="3 4">
    <name type="scientific">Paracoccus broussonetiae</name>
    <dbReference type="NCBI Taxonomy" id="3075834"/>
    <lineage>
        <taxon>Bacteria</taxon>
        <taxon>Pseudomonadati</taxon>
        <taxon>Pseudomonadota</taxon>
        <taxon>Alphaproteobacteria</taxon>
        <taxon>Rhodobacterales</taxon>
        <taxon>Paracoccaceae</taxon>
        <taxon>Paracoccus</taxon>
    </lineage>
</organism>
<dbReference type="Proteomes" id="UP001251085">
    <property type="component" value="Unassembled WGS sequence"/>
</dbReference>
<gene>
    <name evidence="3" type="ORF">RM190_14050</name>
</gene>
<dbReference type="InterPro" id="IPR036374">
    <property type="entry name" value="OxRdtase_Mopterin-bd_sf"/>
</dbReference>
<feature type="domain" description="Oxidoreductase molybdopterin-binding" evidence="2">
    <location>
        <begin position="68"/>
        <end position="163"/>
    </location>
</feature>
<proteinExistence type="predicted"/>
<feature type="chain" id="PRO_5046904678" evidence="1">
    <location>
        <begin position="32"/>
        <end position="166"/>
    </location>
</feature>
<accession>A0ABU3EFH4</accession>
<dbReference type="EMBL" id="JAVRQI010000010">
    <property type="protein sequence ID" value="MDT1062998.1"/>
    <property type="molecule type" value="Genomic_DNA"/>
</dbReference>
<sequence length="166" mass="17797">MHRQTHRIRALLPGLLALTLAGVPWAGSAWAAEQAVLNGPDGKVVNLTATMLAALPPTEATTAYRSSKGIEAGVYKGVLLWDLLQAEGILDQDHKTALRHVLLVTAGDGHQVAFSIGEIAPDFGNRPILLAYEMNGAPIPDGLRMVVPGDLRGARHIKDITTLDWR</sequence>
<reference evidence="4" key="1">
    <citation type="submission" date="2023-07" db="EMBL/GenBank/DDBJ databases">
        <title>Characterization of two Paracoccaceae strains isolated from Phycosphere and proposal of Xinfangfangia lacusdiani sp. nov.</title>
        <authorList>
            <person name="Deng Y."/>
            <person name="Zhang Y.Q."/>
        </authorList>
    </citation>
    <scope>NUCLEOTIDE SEQUENCE [LARGE SCALE GENOMIC DNA]</scope>
    <source>
        <strain evidence="4">CPCC 101403</strain>
    </source>
</reference>
<evidence type="ECO:0000256" key="1">
    <source>
        <dbReference type="SAM" id="SignalP"/>
    </source>
</evidence>
<protein>
    <submittedName>
        <fullName evidence="3">Molybdopterin-dependent oxidoreductase</fullName>
    </submittedName>
</protein>
<name>A0ABU3EFH4_9RHOB</name>
<evidence type="ECO:0000313" key="4">
    <source>
        <dbReference type="Proteomes" id="UP001251085"/>
    </source>
</evidence>
<keyword evidence="4" id="KW-1185">Reference proteome</keyword>